<dbReference type="EMBL" id="CP076114">
    <property type="protein sequence ID" value="UUD64069.1"/>
    <property type="molecule type" value="Genomic_DNA"/>
</dbReference>
<dbReference type="Pfam" id="PF13439">
    <property type="entry name" value="Glyco_transf_4"/>
    <property type="match status" value="1"/>
</dbReference>
<feature type="domain" description="Glycosyltransferase subfamily 4-like N-terminal" evidence="1">
    <location>
        <begin position="27"/>
        <end position="205"/>
    </location>
</feature>
<keyword evidence="3" id="KW-1185">Reference proteome</keyword>
<sequence>MSKTIWYVSKYFSAKTVNSLGGRDWFLTNKMAEKGHQVRVITSDSNMAFDIPELDAPVMVDDFGRLQVFWLKTLKYKVPKSIRRVLGWFHFEWNVFWLDKKRLPAPDVVIISSLSLLTIVNGFFLKRKYQCKLVFEVRDIWPLTIIEEGGFGRRNPFVMFLSLLEWLAYKYSDVVVGTMPNLTQHVEAVLGYKRLVHCVPMGFDESMMGGDEVDKDFIENNFDSRFFNVVHAGAIGITNALEFFFEAAKKLKSNSRVRFILVGDGALKQFYEEKYGYLDNVFFAGKVPKRQVQSVLKNADVVYFSVFKSRVWDYGQSLNKVVDYMLSGKPVLASFSGYPSMINEAESGFFVPSEDSEALAQEIERLSESPRPALYQVGARGAKWIVENRSYSKLADQYLSYIV</sequence>
<dbReference type="RefSeq" id="WP_070882970.1">
    <property type="nucleotide sequence ID" value="NZ_CP076114.1"/>
</dbReference>
<dbReference type="Proteomes" id="UP000887421">
    <property type="component" value="Chromosome"/>
</dbReference>
<reference evidence="2" key="1">
    <citation type="submission" date="2021-05" db="EMBL/GenBank/DDBJ databases">
        <title>Complete genome sequence of Pseudomonas seleniipraecipitans strain D1-6.</title>
        <authorList>
            <person name="Lafi F."/>
            <person name="Eida A."/>
            <person name="Alam I."/>
            <person name="Hert H."/>
            <person name="Saad M."/>
        </authorList>
    </citation>
    <scope>NUCLEOTIDE SEQUENCE</scope>
    <source>
        <strain evidence="2">D1-6</strain>
    </source>
</reference>
<evidence type="ECO:0000313" key="3">
    <source>
        <dbReference type="Proteomes" id="UP000887421"/>
    </source>
</evidence>
<evidence type="ECO:0000259" key="1">
    <source>
        <dbReference type="Pfam" id="PF13439"/>
    </source>
</evidence>
<dbReference type="Gene3D" id="3.40.50.2000">
    <property type="entry name" value="Glycogen Phosphorylase B"/>
    <property type="match status" value="2"/>
</dbReference>
<dbReference type="SUPFAM" id="SSF53756">
    <property type="entry name" value="UDP-Glycosyltransferase/glycogen phosphorylase"/>
    <property type="match status" value="1"/>
</dbReference>
<dbReference type="InterPro" id="IPR028098">
    <property type="entry name" value="Glyco_trans_4-like_N"/>
</dbReference>
<accession>A0ABY5J7M3</accession>
<protein>
    <submittedName>
        <fullName evidence="2">Glycosyltransferase family 4 protein</fullName>
    </submittedName>
</protein>
<gene>
    <name evidence="2" type="ORF">D16iCDA_20735</name>
</gene>
<name>A0ABY5J7M3_9GAMM</name>
<evidence type="ECO:0000313" key="2">
    <source>
        <dbReference type="EMBL" id="UUD64069.1"/>
    </source>
</evidence>
<dbReference type="Pfam" id="PF13692">
    <property type="entry name" value="Glyco_trans_1_4"/>
    <property type="match status" value="1"/>
</dbReference>
<dbReference type="CDD" id="cd03794">
    <property type="entry name" value="GT4_WbuB-like"/>
    <property type="match status" value="1"/>
</dbReference>
<organism evidence="2 3">
    <name type="scientific">Phytopseudomonas seleniipraecipitans</name>
    <dbReference type="NCBI Taxonomy" id="640205"/>
    <lineage>
        <taxon>Bacteria</taxon>
        <taxon>Pseudomonadati</taxon>
        <taxon>Pseudomonadota</taxon>
        <taxon>Gammaproteobacteria</taxon>
        <taxon>Pseudomonadales</taxon>
        <taxon>Pseudomonadaceae</taxon>
        <taxon>Phytopseudomonas</taxon>
    </lineage>
</organism>
<dbReference type="PANTHER" id="PTHR12526">
    <property type="entry name" value="GLYCOSYLTRANSFERASE"/>
    <property type="match status" value="1"/>
</dbReference>
<proteinExistence type="predicted"/>
<dbReference type="PANTHER" id="PTHR12526:SF622">
    <property type="entry name" value="GLYCOSYLTRANSFERASE (GROUP I)"/>
    <property type="match status" value="1"/>
</dbReference>